<evidence type="ECO:0000256" key="1">
    <source>
        <dbReference type="ARBA" id="ARBA00004141"/>
    </source>
</evidence>
<feature type="transmembrane region" description="Helical" evidence="5">
    <location>
        <begin position="192"/>
        <end position="213"/>
    </location>
</feature>
<dbReference type="Gene3D" id="1.20.1740.10">
    <property type="entry name" value="Amino acid/polyamine transporter I"/>
    <property type="match status" value="1"/>
</dbReference>
<dbReference type="InterPro" id="IPR002293">
    <property type="entry name" value="AA/rel_permease1"/>
</dbReference>
<evidence type="ECO:0000256" key="4">
    <source>
        <dbReference type="ARBA" id="ARBA00023136"/>
    </source>
</evidence>
<dbReference type="Pfam" id="PF13520">
    <property type="entry name" value="AA_permease_2"/>
    <property type="match status" value="1"/>
</dbReference>
<feature type="transmembrane region" description="Helical" evidence="5">
    <location>
        <begin position="384"/>
        <end position="405"/>
    </location>
</feature>
<dbReference type="PANTHER" id="PTHR11785:SF512">
    <property type="entry name" value="SOBREMESA, ISOFORM B"/>
    <property type="match status" value="1"/>
</dbReference>
<feature type="transmembrane region" description="Helical" evidence="5">
    <location>
        <begin position="41"/>
        <end position="61"/>
    </location>
</feature>
<keyword evidence="3 5" id="KW-1133">Transmembrane helix</keyword>
<dbReference type="PIRSF" id="PIRSF006060">
    <property type="entry name" value="AA_transporter"/>
    <property type="match status" value="1"/>
</dbReference>
<feature type="transmembrane region" description="Helical" evidence="5">
    <location>
        <begin position="324"/>
        <end position="344"/>
    </location>
</feature>
<name>A0ABS8NJ78_9BACT</name>
<feature type="transmembrane region" description="Helical" evidence="5">
    <location>
        <begin position="151"/>
        <end position="172"/>
    </location>
</feature>
<dbReference type="InterPro" id="IPR050598">
    <property type="entry name" value="AminoAcid_Transporter"/>
</dbReference>
<evidence type="ECO:0000256" key="5">
    <source>
        <dbReference type="SAM" id="Phobius"/>
    </source>
</evidence>
<keyword evidence="7" id="KW-1185">Reference proteome</keyword>
<feature type="transmembrane region" description="Helical" evidence="5">
    <location>
        <begin position="233"/>
        <end position="255"/>
    </location>
</feature>
<reference evidence="6" key="1">
    <citation type="submission" date="2021-11" db="EMBL/GenBank/DDBJ databases">
        <title>Genome sequence.</title>
        <authorList>
            <person name="Sun Q."/>
        </authorList>
    </citation>
    <scope>NUCLEOTIDE SEQUENCE</scope>
    <source>
        <strain evidence="6">JC740</strain>
    </source>
</reference>
<proteinExistence type="predicted"/>
<evidence type="ECO:0000256" key="2">
    <source>
        <dbReference type="ARBA" id="ARBA00022692"/>
    </source>
</evidence>
<protein>
    <submittedName>
        <fullName evidence="6">APC family permease</fullName>
    </submittedName>
</protein>
<keyword evidence="2 5" id="KW-0812">Transmembrane</keyword>
<comment type="subcellular location">
    <subcellularLocation>
        <location evidence="1">Membrane</location>
        <topology evidence="1">Multi-pass membrane protein</topology>
    </subcellularLocation>
</comment>
<gene>
    <name evidence="6" type="ORF">LOC71_15130</name>
</gene>
<dbReference type="PANTHER" id="PTHR11785">
    <property type="entry name" value="AMINO ACID TRANSPORTER"/>
    <property type="match status" value="1"/>
</dbReference>
<dbReference type="Proteomes" id="UP001430306">
    <property type="component" value="Unassembled WGS sequence"/>
</dbReference>
<feature type="transmembrane region" description="Helical" evidence="5">
    <location>
        <begin position="82"/>
        <end position="107"/>
    </location>
</feature>
<evidence type="ECO:0000313" key="6">
    <source>
        <dbReference type="EMBL" id="MCC9643617.1"/>
    </source>
</evidence>
<feature type="transmembrane region" description="Helical" evidence="5">
    <location>
        <begin position="350"/>
        <end position="372"/>
    </location>
</feature>
<dbReference type="RefSeq" id="WP_230274573.1">
    <property type="nucleotide sequence ID" value="NZ_JAJKFW010000025.1"/>
</dbReference>
<sequence>MSGKYGFWTLAFLVIANMIGAGVFTTSGYSLADLGSPDRVLWAWFAGGVIALMGAISYAMLIRVMPQSGGEYLFLSRAAHPLLGYIAGWVSLIAGFSGAIAFAATALEGYLVPDSLRPEWMPAGIVTVMAIVLAGFFHGMHPRFGAATQNIAVSVKLVLLAVILIVAAYQWSQGNLATQGSTPGVKSAETSTWAQWSAFAGSLVWISLSYSGFNAAVYVADEVIDPKRVVPRALVAGTIATTLLYLLLNAVFVYAPPAASIVGNADVAAIAAESLGGNGLANFVRWTIALCLLTSVFSMMMAAPRVYAKMADDGMLPSWMRFQGEAPFAATAVQVVLAVILVLISDLQGLLSYLGLTLSLTAACSVCCLFLPSVRNSERAAPKVWLFAPAFFVLATLVSAFIMTANDPTQLFATGITFLVGGTMYVLTTQSRTPSTPPDPGNS</sequence>
<feature type="transmembrane region" description="Helical" evidence="5">
    <location>
        <begin position="119"/>
        <end position="139"/>
    </location>
</feature>
<keyword evidence="4 5" id="KW-0472">Membrane</keyword>
<feature type="transmembrane region" description="Helical" evidence="5">
    <location>
        <begin position="283"/>
        <end position="303"/>
    </location>
</feature>
<comment type="caution">
    <text evidence="6">The sequence shown here is derived from an EMBL/GenBank/DDBJ whole genome shotgun (WGS) entry which is preliminary data.</text>
</comment>
<organism evidence="6 7">
    <name type="scientific">Rhodopirellula halodulae</name>
    <dbReference type="NCBI Taxonomy" id="2894198"/>
    <lineage>
        <taxon>Bacteria</taxon>
        <taxon>Pseudomonadati</taxon>
        <taxon>Planctomycetota</taxon>
        <taxon>Planctomycetia</taxon>
        <taxon>Pirellulales</taxon>
        <taxon>Pirellulaceae</taxon>
        <taxon>Rhodopirellula</taxon>
    </lineage>
</organism>
<feature type="transmembrane region" description="Helical" evidence="5">
    <location>
        <begin position="7"/>
        <end position="29"/>
    </location>
</feature>
<evidence type="ECO:0000256" key="3">
    <source>
        <dbReference type="ARBA" id="ARBA00022989"/>
    </source>
</evidence>
<dbReference type="EMBL" id="JAJKFW010000025">
    <property type="protein sequence ID" value="MCC9643617.1"/>
    <property type="molecule type" value="Genomic_DNA"/>
</dbReference>
<accession>A0ABS8NJ78</accession>
<feature type="transmembrane region" description="Helical" evidence="5">
    <location>
        <begin position="411"/>
        <end position="428"/>
    </location>
</feature>
<evidence type="ECO:0000313" key="7">
    <source>
        <dbReference type="Proteomes" id="UP001430306"/>
    </source>
</evidence>